<evidence type="ECO:0000256" key="1">
    <source>
        <dbReference type="ARBA" id="ARBA00006611"/>
    </source>
</evidence>
<organism evidence="3 4">
    <name type="scientific">Fusibacter bizertensis</name>
    <dbReference type="NCBI Taxonomy" id="1488331"/>
    <lineage>
        <taxon>Bacteria</taxon>
        <taxon>Bacillati</taxon>
        <taxon>Bacillota</taxon>
        <taxon>Clostridia</taxon>
        <taxon>Eubacteriales</taxon>
        <taxon>Eubacteriales Family XII. Incertae Sedis</taxon>
        <taxon>Fusibacter</taxon>
    </lineage>
</organism>
<sequence>MEILELLRIATEAGASDVHITVASPPIMRVNGKLIRMNETRLMPEDTHRIIRAMLTDEQRLAFEKKGELDFSYSYPSLGRFRVNIYKQRGSASMALRVVALSIPSMEALRLPSVLKELASKQRGLILVTGPTGSGKSTTLASMLDYMNHTRNEHIITIEDPIEYLHKHDLSIINQREIGNDSHSFANALRAALRQDPDVIQVGEMRDLETISTAITAAETGHLVLSTLHTIGAAKTIDRIIDVFPPHQQQQIRIQLASVLEAVVSQQILPKVDGTGRVAAFEIMIANTAIRNLIREGKTHQMQTVIQTGSSQGMQTMDASLLDLYKKRIIDQATLRKYAVDSDALMKQIGYL</sequence>
<dbReference type="EMBL" id="JARYZI010000012">
    <property type="protein sequence ID" value="MDH8679423.1"/>
    <property type="molecule type" value="Genomic_DNA"/>
</dbReference>
<dbReference type="PANTHER" id="PTHR30486:SF16">
    <property type="entry name" value="TWITCHING MOTILITY PROTEIN PILT"/>
    <property type="match status" value="1"/>
</dbReference>
<dbReference type="CDD" id="cd01131">
    <property type="entry name" value="PilT"/>
    <property type="match status" value="1"/>
</dbReference>
<reference evidence="3 4" key="1">
    <citation type="submission" date="2023-04" db="EMBL/GenBank/DDBJ databases">
        <title>Fusibacter bizertensis strain WBS, isolated from littoral bottom sediments of the Arctic seas - biochemical and genomic analysis.</title>
        <authorList>
            <person name="Brioukhanov A.L."/>
        </authorList>
    </citation>
    <scope>NUCLEOTIDE SEQUENCE [LARGE SCALE GENOMIC DNA]</scope>
    <source>
        <strain evidence="3 4">WBS</strain>
    </source>
</reference>
<dbReference type="PANTHER" id="PTHR30486">
    <property type="entry name" value="TWITCHING MOTILITY PROTEIN PILT"/>
    <property type="match status" value="1"/>
</dbReference>
<name>A0ABT6NGE7_9FIRM</name>
<protein>
    <submittedName>
        <fullName evidence="3">Type IV pilus twitching motility protein PilT</fullName>
    </submittedName>
</protein>
<evidence type="ECO:0000259" key="2">
    <source>
        <dbReference type="Pfam" id="PF00437"/>
    </source>
</evidence>
<comment type="similarity">
    <text evidence="1">Belongs to the GSP E family.</text>
</comment>
<dbReference type="Pfam" id="PF00437">
    <property type="entry name" value="T2SSE"/>
    <property type="match status" value="1"/>
</dbReference>
<dbReference type="SUPFAM" id="SSF52540">
    <property type="entry name" value="P-loop containing nucleoside triphosphate hydrolases"/>
    <property type="match status" value="1"/>
</dbReference>
<keyword evidence="4" id="KW-1185">Reference proteome</keyword>
<dbReference type="InterPro" id="IPR050921">
    <property type="entry name" value="T4SS_GSP_E_ATPase"/>
</dbReference>
<feature type="domain" description="Bacterial type II secretion system protein E" evidence="2">
    <location>
        <begin position="10"/>
        <end position="283"/>
    </location>
</feature>
<evidence type="ECO:0000313" key="3">
    <source>
        <dbReference type="EMBL" id="MDH8679423.1"/>
    </source>
</evidence>
<dbReference type="Gene3D" id="3.30.450.90">
    <property type="match status" value="1"/>
</dbReference>
<comment type="caution">
    <text evidence="3">The sequence shown here is derived from an EMBL/GenBank/DDBJ whole genome shotgun (WGS) entry which is preliminary data.</text>
</comment>
<dbReference type="NCBIfam" id="TIGR01420">
    <property type="entry name" value="pilT_fam"/>
    <property type="match status" value="1"/>
</dbReference>
<dbReference type="Gene3D" id="3.40.50.300">
    <property type="entry name" value="P-loop containing nucleotide triphosphate hydrolases"/>
    <property type="match status" value="1"/>
</dbReference>
<dbReference type="InterPro" id="IPR027417">
    <property type="entry name" value="P-loop_NTPase"/>
</dbReference>
<dbReference type="Proteomes" id="UP001158045">
    <property type="component" value="Unassembled WGS sequence"/>
</dbReference>
<gene>
    <name evidence="3" type="ORF">QE109_14790</name>
</gene>
<dbReference type="InterPro" id="IPR006321">
    <property type="entry name" value="PilT/PilU"/>
</dbReference>
<dbReference type="RefSeq" id="WP_281095319.1">
    <property type="nucleotide sequence ID" value="NZ_JARYZI010000012.1"/>
</dbReference>
<evidence type="ECO:0000313" key="4">
    <source>
        <dbReference type="Proteomes" id="UP001158045"/>
    </source>
</evidence>
<proteinExistence type="inferred from homology"/>
<accession>A0ABT6NGE7</accession>
<dbReference type="InterPro" id="IPR001482">
    <property type="entry name" value="T2SS/T4SS_dom"/>
</dbReference>